<evidence type="ECO:0000256" key="3">
    <source>
        <dbReference type="ARBA" id="ARBA00011989"/>
    </source>
</evidence>
<evidence type="ECO:0000256" key="2">
    <source>
        <dbReference type="ARBA" id="ARBA00009263"/>
    </source>
</evidence>
<dbReference type="PANTHER" id="PTHR43715">
    <property type="entry name" value="GDP-MANNOSE 4,6-DEHYDRATASE"/>
    <property type="match status" value="1"/>
</dbReference>
<reference evidence="7" key="1">
    <citation type="journal article" date="2019" name="Int. J. Syst. Evol. Microbiol.">
        <title>The Global Catalogue of Microorganisms (GCM) 10K type strain sequencing project: providing services to taxonomists for standard genome sequencing and annotation.</title>
        <authorList>
            <consortium name="The Broad Institute Genomics Platform"/>
            <consortium name="The Broad Institute Genome Sequencing Center for Infectious Disease"/>
            <person name="Wu L."/>
            <person name="Ma J."/>
        </authorList>
    </citation>
    <scope>NUCLEOTIDE SEQUENCE [LARGE SCALE GENOMIC DNA]</scope>
    <source>
        <strain evidence="7">NBRC 103632</strain>
    </source>
</reference>
<proteinExistence type="inferred from homology"/>
<evidence type="ECO:0000259" key="5">
    <source>
        <dbReference type="Pfam" id="PF16363"/>
    </source>
</evidence>
<dbReference type="EC" id="4.2.1.47" evidence="3"/>
<dbReference type="Pfam" id="PF16363">
    <property type="entry name" value="GDP_Man_Dehyd"/>
    <property type="match status" value="1"/>
</dbReference>
<dbReference type="PANTHER" id="PTHR43715:SF1">
    <property type="entry name" value="GDP-MANNOSE 4,6 DEHYDRATASE"/>
    <property type="match status" value="1"/>
</dbReference>
<sequence length="323" mass="35777">MTTRCAIITGITGQDGWYLSQLLLRQGYKVIGTTRDLRGADGQTHSGVDVVQWDMKDEAALAALLQTVRPTEIYNFAAYASGAAMYEEPVGIGDINGLAVARILEAIRSTNPSIRFCQASSSELFGEPLESPQCENTAFRPRSPYGAAKLYAHEMVGIYRRRHGLFAVSAILFNHESPRRGSAFVTGKVAEAAAHIKTGLAQELILGNLDARRDWGFSGDYVRAMWLMLQAPTADDYVLATGQSHSVRELCDVAFKRVGLDYRYYVQEGEDAFRPTEIVPLAGDASKARERLRWAPEIDFASMVNMMVDAELERLDQTNDKPR</sequence>
<feature type="domain" description="NAD(P)-binding" evidence="5">
    <location>
        <begin position="7"/>
        <end position="307"/>
    </location>
</feature>
<dbReference type="Proteomes" id="UP001595957">
    <property type="component" value="Unassembled WGS sequence"/>
</dbReference>
<name>A0ABV9F1S2_9SPHN</name>
<comment type="similarity">
    <text evidence="2">Belongs to the NAD(P)-dependent epimerase/dehydratase family. GDP-mannose 4,6-dehydratase subfamily.</text>
</comment>
<dbReference type="EMBL" id="JBHSFZ010000022">
    <property type="protein sequence ID" value="MFC4594665.1"/>
    <property type="molecule type" value="Genomic_DNA"/>
</dbReference>
<accession>A0ABV9F1S2</accession>
<evidence type="ECO:0000313" key="6">
    <source>
        <dbReference type="EMBL" id="MFC4594665.1"/>
    </source>
</evidence>
<dbReference type="InterPro" id="IPR036291">
    <property type="entry name" value="NAD(P)-bd_dom_sf"/>
</dbReference>
<dbReference type="InterPro" id="IPR006368">
    <property type="entry name" value="GDP_Man_deHydtase"/>
</dbReference>
<dbReference type="Gene3D" id="3.40.50.720">
    <property type="entry name" value="NAD(P)-binding Rossmann-like Domain"/>
    <property type="match status" value="1"/>
</dbReference>
<keyword evidence="4 6" id="KW-0456">Lyase</keyword>
<dbReference type="Gene3D" id="3.90.25.10">
    <property type="entry name" value="UDP-galactose 4-epimerase, domain 1"/>
    <property type="match status" value="1"/>
</dbReference>
<evidence type="ECO:0000256" key="1">
    <source>
        <dbReference type="ARBA" id="ARBA00001937"/>
    </source>
</evidence>
<organism evidence="6 7">
    <name type="scientific">Sphingobium tyrosinilyticum</name>
    <dbReference type="NCBI Taxonomy" id="2715436"/>
    <lineage>
        <taxon>Bacteria</taxon>
        <taxon>Pseudomonadati</taxon>
        <taxon>Pseudomonadota</taxon>
        <taxon>Alphaproteobacteria</taxon>
        <taxon>Sphingomonadales</taxon>
        <taxon>Sphingomonadaceae</taxon>
        <taxon>Sphingobium</taxon>
    </lineage>
</organism>
<dbReference type="SUPFAM" id="SSF51735">
    <property type="entry name" value="NAD(P)-binding Rossmann-fold domains"/>
    <property type="match status" value="1"/>
</dbReference>
<comment type="cofactor">
    <cofactor evidence="1">
        <name>NADP(+)</name>
        <dbReference type="ChEBI" id="CHEBI:58349"/>
    </cofactor>
</comment>
<gene>
    <name evidence="6" type="ORF">ACFO3E_10770</name>
</gene>
<evidence type="ECO:0000256" key="4">
    <source>
        <dbReference type="ARBA" id="ARBA00023239"/>
    </source>
</evidence>
<dbReference type="InterPro" id="IPR016040">
    <property type="entry name" value="NAD(P)-bd_dom"/>
</dbReference>
<comment type="caution">
    <text evidence="6">The sequence shown here is derived from an EMBL/GenBank/DDBJ whole genome shotgun (WGS) entry which is preliminary data.</text>
</comment>
<dbReference type="CDD" id="cd05260">
    <property type="entry name" value="GDP_MD_SDR_e"/>
    <property type="match status" value="1"/>
</dbReference>
<evidence type="ECO:0000313" key="7">
    <source>
        <dbReference type="Proteomes" id="UP001595957"/>
    </source>
</evidence>
<dbReference type="RefSeq" id="WP_380804639.1">
    <property type="nucleotide sequence ID" value="NZ_JBHSFZ010000022.1"/>
</dbReference>
<dbReference type="GO" id="GO:0008446">
    <property type="term" value="F:GDP-mannose 4,6-dehydratase activity"/>
    <property type="evidence" value="ECO:0007669"/>
    <property type="project" value="UniProtKB-EC"/>
</dbReference>
<protein>
    <recommendedName>
        <fullName evidence="3">GDP-mannose 4,6-dehydratase</fullName>
        <ecNumber evidence="3">4.2.1.47</ecNumber>
    </recommendedName>
</protein>
<keyword evidence="7" id="KW-1185">Reference proteome</keyword>